<name>A0A1C2EFT6_9PSED</name>
<feature type="signal peptide" evidence="1">
    <location>
        <begin position="1"/>
        <end position="37"/>
    </location>
</feature>
<dbReference type="Pfam" id="PF13618">
    <property type="entry name" value="Gluconate_2-dh3"/>
    <property type="match status" value="1"/>
</dbReference>
<dbReference type="AlphaFoldDB" id="A0A1C2EFT6"/>
<sequence>MFDDDTSAARRDFLRKSLTLIPVVTLASAGFPSGAFAQTPASDVQQSLPAGPGAAAAAGDYTPTFFTPQEWAFLIAACDRLIPSDHVGPGAVELGVPEFLDRHMQTPYANGGIWYMQGPFLEAAPEFGYQGRLNLRETLRVGIKAMDAHCKKTYDGKVFAELSSAQQEDLLKAAESGKLALEDIASKLFFSNLLNEVRNGYFADPSHGGNKNMGAWKMIGYPGMRADYTDWITVRDKPYPLAPVDLSGRRG</sequence>
<feature type="chain" id="PRO_5008660373" evidence="1">
    <location>
        <begin position="38"/>
        <end position="251"/>
    </location>
</feature>
<comment type="caution">
    <text evidence="2">The sequence shown here is derived from an EMBL/GenBank/DDBJ whole genome shotgun (WGS) entry which is preliminary data.</text>
</comment>
<evidence type="ECO:0000313" key="2">
    <source>
        <dbReference type="EMBL" id="OCX25833.1"/>
    </source>
</evidence>
<accession>A0A1C2EFT6</accession>
<dbReference type="Proteomes" id="UP000095143">
    <property type="component" value="Unassembled WGS sequence"/>
</dbReference>
<dbReference type="InterPro" id="IPR027056">
    <property type="entry name" value="Gluconate_2DH_su3"/>
</dbReference>
<dbReference type="OrthoDB" id="8400810at2"/>
<gene>
    <name evidence="2" type="ORF">BBI10_00625</name>
</gene>
<protein>
    <submittedName>
        <fullName evidence="2">Gluconate 2-dehydrogenase</fullName>
    </submittedName>
</protein>
<dbReference type="RefSeq" id="WP_065986090.1">
    <property type="nucleotide sequence ID" value="NZ_MDEN01000042.1"/>
</dbReference>
<organism evidence="2 3">
    <name type="scientific">Pseudomonas graminis</name>
    <dbReference type="NCBI Taxonomy" id="158627"/>
    <lineage>
        <taxon>Bacteria</taxon>
        <taxon>Pseudomonadati</taxon>
        <taxon>Pseudomonadota</taxon>
        <taxon>Gammaproteobacteria</taxon>
        <taxon>Pseudomonadales</taxon>
        <taxon>Pseudomonadaceae</taxon>
        <taxon>Pseudomonas</taxon>
    </lineage>
</organism>
<evidence type="ECO:0000256" key="1">
    <source>
        <dbReference type="SAM" id="SignalP"/>
    </source>
</evidence>
<dbReference type="EMBL" id="MDEN01000042">
    <property type="protein sequence ID" value="OCX25833.1"/>
    <property type="molecule type" value="Genomic_DNA"/>
</dbReference>
<dbReference type="InterPro" id="IPR006311">
    <property type="entry name" value="TAT_signal"/>
</dbReference>
<reference evidence="2 3" key="1">
    <citation type="submission" date="2016-08" db="EMBL/GenBank/DDBJ databases">
        <title>Whole genome sequence of Pseudomonas graminis strain UASWS1507, a potential biological control agent for agriculture.</title>
        <authorList>
            <person name="Crovadore J."/>
            <person name="Calmin G."/>
            <person name="Chablais R."/>
            <person name="Cochard B."/>
            <person name="Lefort F."/>
        </authorList>
    </citation>
    <scope>NUCLEOTIDE SEQUENCE [LARGE SCALE GENOMIC DNA]</scope>
    <source>
        <strain evidence="2 3">UASWS1507</strain>
    </source>
</reference>
<dbReference type="PROSITE" id="PS51318">
    <property type="entry name" value="TAT"/>
    <property type="match status" value="1"/>
</dbReference>
<keyword evidence="1" id="KW-0732">Signal</keyword>
<evidence type="ECO:0000313" key="3">
    <source>
        <dbReference type="Proteomes" id="UP000095143"/>
    </source>
</evidence>
<proteinExistence type="predicted"/>